<comment type="caution">
    <text evidence="2">The sequence shown here is derived from an EMBL/GenBank/DDBJ whole genome shotgun (WGS) entry which is preliminary data.</text>
</comment>
<feature type="region of interest" description="Disordered" evidence="1">
    <location>
        <begin position="129"/>
        <end position="167"/>
    </location>
</feature>
<feature type="compositionally biased region" description="Basic and acidic residues" evidence="1">
    <location>
        <begin position="303"/>
        <end position="350"/>
    </location>
</feature>
<organism evidence="2 3">
    <name type="scientific">Armillaria tabescens</name>
    <name type="common">Ringless honey mushroom</name>
    <name type="synonym">Agaricus tabescens</name>
    <dbReference type="NCBI Taxonomy" id="1929756"/>
    <lineage>
        <taxon>Eukaryota</taxon>
        <taxon>Fungi</taxon>
        <taxon>Dikarya</taxon>
        <taxon>Basidiomycota</taxon>
        <taxon>Agaricomycotina</taxon>
        <taxon>Agaricomycetes</taxon>
        <taxon>Agaricomycetidae</taxon>
        <taxon>Agaricales</taxon>
        <taxon>Marasmiineae</taxon>
        <taxon>Physalacriaceae</taxon>
        <taxon>Desarmillaria</taxon>
    </lineage>
</organism>
<sequence>MIPFPWLSQLFNTLRRFVMPPQRNNEMRVFSKVKDVTNASSLLSSLRENYHFLDHGLGNIIVSQAEYCKCHFSQDCPGEHEFLLVTLKESVGVRRTAYLMVDRLNDDTKKYRGEDELRADLARHQAQEMAGIEGTDSDSSTSSPTQSTTSPPGALPTASTWDTSSRAHRSIAKVKTITKEDPPDALDRLIVLPKRSDIALEFDVLLTMDLSQSQNVTLERFAHLLQTTSRNTPLYHLIFAQCYWYAFTIWRVLEMETQPHIRMHRLAERQCSHRLTGYGNRLVLGKGKSVNAARSPETIKAQWDTDKAKEDQDWAERKTELHAPAREAEAHAREAEAYARELERRLESSERPVGSANAV</sequence>
<proteinExistence type="predicted"/>
<accession>A0AA39MNY2</accession>
<dbReference type="AlphaFoldDB" id="A0AA39MNY2"/>
<evidence type="ECO:0000313" key="2">
    <source>
        <dbReference type="EMBL" id="KAK0440913.1"/>
    </source>
</evidence>
<dbReference type="EMBL" id="JAUEPS010000073">
    <property type="protein sequence ID" value="KAK0440913.1"/>
    <property type="molecule type" value="Genomic_DNA"/>
</dbReference>
<feature type="compositionally biased region" description="Low complexity" evidence="1">
    <location>
        <begin position="137"/>
        <end position="152"/>
    </location>
</feature>
<evidence type="ECO:0000313" key="3">
    <source>
        <dbReference type="Proteomes" id="UP001175211"/>
    </source>
</evidence>
<name>A0AA39MNY2_ARMTA</name>
<gene>
    <name evidence="2" type="ORF">EV420DRAFT_1125981</name>
</gene>
<dbReference type="GeneID" id="85349494"/>
<dbReference type="RefSeq" id="XP_060323768.1">
    <property type="nucleotide sequence ID" value="XM_060465946.1"/>
</dbReference>
<feature type="region of interest" description="Disordered" evidence="1">
    <location>
        <begin position="303"/>
        <end position="359"/>
    </location>
</feature>
<protein>
    <submittedName>
        <fullName evidence="2">Uncharacterized protein</fullName>
    </submittedName>
</protein>
<keyword evidence="3" id="KW-1185">Reference proteome</keyword>
<reference evidence="2" key="1">
    <citation type="submission" date="2023-06" db="EMBL/GenBank/DDBJ databases">
        <authorList>
            <consortium name="Lawrence Berkeley National Laboratory"/>
            <person name="Ahrendt S."/>
            <person name="Sahu N."/>
            <person name="Indic B."/>
            <person name="Wong-Bajracharya J."/>
            <person name="Merenyi Z."/>
            <person name="Ke H.-M."/>
            <person name="Monk M."/>
            <person name="Kocsube S."/>
            <person name="Drula E."/>
            <person name="Lipzen A."/>
            <person name="Balint B."/>
            <person name="Henrissat B."/>
            <person name="Andreopoulos B."/>
            <person name="Martin F.M."/>
            <person name="Harder C.B."/>
            <person name="Rigling D."/>
            <person name="Ford K.L."/>
            <person name="Foster G.D."/>
            <person name="Pangilinan J."/>
            <person name="Papanicolaou A."/>
            <person name="Barry K."/>
            <person name="LaButti K."/>
            <person name="Viragh M."/>
            <person name="Koriabine M."/>
            <person name="Yan M."/>
            <person name="Riley R."/>
            <person name="Champramary S."/>
            <person name="Plett K.L."/>
            <person name="Tsai I.J."/>
            <person name="Slot J."/>
            <person name="Sipos G."/>
            <person name="Plett J."/>
            <person name="Nagy L.G."/>
            <person name="Grigoriev I.V."/>
        </authorList>
    </citation>
    <scope>NUCLEOTIDE SEQUENCE</scope>
    <source>
        <strain evidence="2">CCBAS 213</strain>
    </source>
</reference>
<dbReference type="Proteomes" id="UP001175211">
    <property type="component" value="Unassembled WGS sequence"/>
</dbReference>
<evidence type="ECO:0000256" key="1">
    <source>
        <dbReference type="SAM" id="MobiDB-lite"/>
    </source>
</evidence>